<gene>
    <name evidence="1" type="ORF">EYF80_016275</name>
</gene>
<dbReference type="AlphaFoldDB" id="A0A4Z2I7P7"/>
<reference evidence="1 2" key="1">
    <citation type="submission" date="2019-03" db="EMBL/GenBank/DDBJ databases">
        <title>First draft genome of Liparis tanakae, snailfish: a comprehensive survey of snailfish specific genes.</title>
        <authorList>
            <person name="Kim W."/>
            <person name="Song I."/>
            <person name="Jeong J.-H."/>
            <person name="Kim D."/>
            <person name="Kim S."/>
            <person name="Ryu S."/>
            <person name="Song J.Y."/>
            <person name="Lee S.K."/>
        </authorList>
    </citation>
    <scope>NUCLEOTIDE SEQUENCE [LARGE SCALE GENOMIC DNA]</scope>
    <source>
        <tissue evidence="1">Muscle</tissue>
    </source>
</reference>
<protein>
    <submittedName>
        <fullName evidence="1">Uncharacterized protein</fullName>
    </submittedName>
</protein>
<organism evidence="1 2">
    <name type="scientific">Liparis tanakae</name>
    <name type="common">Tanaka's snailfish</name>
    <dbReference type="NCBI Taxonomy" id="230148"/>
    <lineage>
        <taxon>Eukaryota</taxon>
        <taxon>Metazoa</taxon>
        <taxon>Chordata</taxon>
        <taxon>Craniata</taxon>
        <taxon>Vertebrata</taxon>
        <taxon>Euteleostomi</taxon>
        <taxon>Actinopterygii</taxon>
        <taxon>Neopterygii</taxon>
        <taxon>Teleostei</taxon>
        <taxon>Neoteleostei</taxon>
        <taxon>Acanthomorphata</taxon>
        <taxon>Eupercaria</taxon>
        <taxon>Perciformes</taxon>
        <taxon>Cottioidei</taxon>
        <taxon>Cottales</taxon>
        <taxon>Liparidae</taxon>
        <taxon>Liparis</taxon>
    </lineage>
</organism>
<comment type="caution">
    <text evidence="1">The sequence shown here is derived from an EMBL/GenBank/DDBJ whole genome shotgun (WGS) entry which is preliminary data.</text>
</comment>
<evidence type="ECO:0000313" key="1">
    <source>
        <dbReference type="EMBL" id="TNN73485.1"/>
    </source>
</evidence>
<sequence length="114" mass="12203">MSAFISVPCGSSSREALLHVGLILHTAAPPGERDRLSDQSVAVSKWAPGHRPISPRIPGPSQPESTPYLNMKELIFKNSDWLLETNIKSVQVKVRGLVPVPQMFTAGGACGAQS</sequence>
<dbReference type="Proteomes" id="UP000314294">
    <property type="component" value="Unassembled WGS sequence"/>
</dbReference>
<keyword evidence="2" id="KW-1185">Reference proteome</keyword>
<evidence type="ECO:0000313" key="2">
    <source>
        <dbReference type="Proteomes" id="UP000314294"/>
    </source>
</evidence>
<dbReference type="EMBL" id="SRLO01000124">
    <property type="protein sequence ID" value="TNN73485.1"/>
    <property type="molecule type" value="Genomic_DNA"/>
</dbReference>
<name>A0A4Z2I7P7_9TELE</name>
<accession>A0A4Z2I7P7</accession>
<proteinExistence type="predicted"/>